<dbReference type="EMBL" id="BAAAQF010000005">
    <property type="protein sequence ID" value="GAA1670646.1"/>
    <property type="molecule type" value="Genomic_DNA"/>
</dbReference>
<dbReference type="Gene3D" id="1.10.357.10">
    <property type="entry name" value="Tetracycline Repressor, domain 2"/>
    <property type="match status" value="1"/>
</dbReference>
<evidence type="ECO:0000259" key="6">
    <source>
        <dbReference type="PROSITE" id="PS50977"/>
    </source>
</evidence>
<reference evidence="7 8" key="1">
    <citation type="journal article" date="2019" name="Int. J. Syst. Evol. Microbiol.">
        <title>The Global Catalogue of Microorganisms (GCM) 10K type strain sequencing project: providing services to taxonomists for standard genome sequencing and annotation.</title>
        <authorList>
            <consortium name="The Broad Institute Genomics Platform"/>
            <consortium name="The Broad Institute Genome Sequencing Center for Infectious Disease"/>
            <person name="Wu L."/>
            <person name="Ma J."/>
        </authorList>
    </citation>
    <scope>NUCLEOTIDE SEQUENCE [LARGE SCALE GENOMIC DNA]</scope>
    <source>
        <strain evidence="7 8">JCM 16001</strain>
    </source>
</reference>
<comment type="caution">
    <text evidence="7">The sequence shown here is derived from an EMBL/GenBank/DDBJ whole genome shotgun (WGS) entry which is preliminary data.</text>
</comment>
<evidence type="ECO:0000256" key="5">
    <source>
        <dbReference type="PROSITE-ProRule" id="PRU00335"/>
    </source>
</evidence>
<evidence type="ECO:0000313" key="7">
    <source>
        <dbReference type="EMBL" id="GAA1670646.1"/>
    </source>
</evidence>
<dbReference type="Pfam" id="PF00440">
    <property type="entry name" value="TetR_N"/>
    <property type="match status" value="1"/>
</dbReference>
<dbReference type="RefSeq" id="WP_344484106.1">
    <property type="nucleotide sequence ID" value="NZ_BAAAQF010000005.1"/>
</dbReference>
<dbReference type="PROSITE" id="PS50977">
    <property type="entry name" value="HTH_TETR_2"/>
    <property type="match status" value="1"/>
</dbReference>
<protein>
    <submittedName>
        <fullName evidence="7">TetR/AcrR family transcriptional regulator</fullName>
    </submittedName>
</protein>
<evidence type="ECO:0000256" key="1">
    <source>
        <dbReference type="ARBA" id="ARBA00022491"/>
    </source>
</evidence>
<keyword evidence="4" id="KW-0804">Transcription</keyword>
<organism evidence="7 8">
    <name type="scientific">Glycomyces endophyticus</name>
    <dbReference type="NCBI Taxonomy" id="480996"/>
    <lineage>
        <taxon>Bacteria</taxon>
        <taxon>Bacillati</taxon>
        <taxon>Actinomycetota</taxon>
        <taxon>Actinomycetes</taxon>
        <taxon>Glycomycetales</taxon>
        <taxon>Glycomycetaceae</taxon>
        <taxon>Glycomyces</taxon>
    </lineage>
</organism>
<keyword evidence="8" id="KW-1185">Reference proteome</keyword>
<keyword evidence="2" id="KW-0805">Transcription regulation</keyword>
<evidence type="ECO:0000256" key="2">
    <source>
        <dbReference type="ARBA" id="ARBA00023015"/>
    </source>
</evidence>
<evidence type="ECO:0000256" key="4">
    <source>
        <dbReference type="ARBA" id="ARBA00023163"/>
    </source>
</evidence>
<keyword evidence="3 5" id="KW-0238">DNA-binding</keyword>
<dbReference type="SUPFAM" id="SSF48498">
    <property type="entry name" value="Tetracyclin repressor-like, C-terminal domain"/>
    <property type="match status" value="1"/>
</dbReference>
<feature type="domain" description="HTH tetR-type" evidence="6">
    <location>
        <begin position="8"/>
        <end position="68"/>
    </location>
</feature>
<evidence type="ECO:0000256" key="3">
    <source>
        <dbReference type="ARBA" id="ARBA00023125"/>
    </source>
</evidence>
<dbReference type="InterPro" id="IPR001647">
    <property type="entry name" value="HTH_TetR"/>
</dbReference>
<evidence type="ECO:0000313" key="8">
    <source>
        <dbReference type="Proteomes" id="UP001499851"/>
    </source>
</evidence>
<accession>A0ABN2GG11</accession>
<dbReference type="Pfam" id="PF13977">
    <property type="entry name" value="TetR_C_6"/>
    <property type="match status" value="1"/>
</dbReference>
<dbReference type="Proteomes" id="UP001499851">
    <property type="component" value="Unassembled WGS sequence"/>
</dbReference>
<proteinExistence type="predicted"/>
<dbReference type="SUPFAM" id="SSF46689">
    <property type="entry name" value="Homeodomain-like"/>
    <property type="match status" value="1"/>
</dbReference>
<feature type="DNA-binding region" description="H-T-H motif" evidence="5">
    <location>
        <begin position="31"/>
        <end position="50"/>
    </location>
</feature>
<dbReference type="InterPro" id="IPR036271">
    <property type="entry name" value="Tet_transcr_reg_TetR-rel_C_sf"/>
</dbReference>
<name>A0ABN2GG11_9ACTN</name>
<keyword evidence="1" id="KW-0678">Repressor</keyword>
<sequence>MPRHLDREARLREVSEAAWRVLARDGLAELSVRNVAAEAGLAPSSLRYVFPTQSSLRERATDLVVERMTARVARVPADAPDRARALLLELLPLDADRRIEMEAYLALGTAAMTEPDLRGPHLRVHNAVRAVCDAALRDLARTADTDADRLHALVDGLALHIVRQDPARSTAWAIAALDAHLTDLRPRP</sequence>
<dbReference type="InterPro" id="IPR039538">
    <property type="entry name" value="BetI_C"/>
</dbReference>
<gene>
    <name evidence="7" type="ORF">GCM10009830_15750</name>
</gene>
<dbReference type="InterPro" id="IPR009057">
    <property type="entry name" value="Homeodomain-like_sf"/>
</dbReference>